<dbReference type="InterPro" id="IPR046357">
    <property type="entry name" value="PPIase_dom_sf"/>
</dbReference>
<dbReference type="Pfam" id="PF00254">
    <property type="entry name" value="FKBP_C"/>
    <property type="match status" value="1"/>
</dbReference>
<dbReference type="InterPro" id="IPR008881">
    <property type="entry name" value="Trigger_fac_ribosome-bd_bac"/>
</dbReference>
<dbReference type="GO" id="GO:0006457">
    <property type="term" value="P:protein folding"/>
    <property type="evidence" value="ECO:0007669"/>
    <property type="project" value="InterPro"/>
</dbReference>
<accession>A0A1W1C2V9</accession>
<dbReference type="NCBIfam" id="TIGR00115">
    <property type="entry name" value="tig"/>
    <property type="match status" value="1"/>
</dbReference>
<keyword evidence="8" id="KW-0131">Cell cycle</keyword>
<sequence length="434" mass="48654">MEVTVKKIDGANAEISAVIAADEIDAKIEKIAKQLAKTANVQGFRKGKVPVAVIKKMYGEKLVQDAESEALREAMDKGLAELEVQTTDLIGEPAIVKFDKKESGDIETTIKIAIRPEIELGDYKNVIDEFEKPTVSDEELDEKLKEIAEENAELKELPKNRVAKEGHVVNIDFEGFLDGEAFEGGKAEGFDLKLGSGQFIPGFEEQLVGMKKDEEKTIKVTFPEDYGSEKLAGKETEFKVKVNAIKDKGEAKIDDELAKKLLPGQEDATLQTLKEQLKTQMENEKLAKLYNEGKKAELLEKLVESIDFDLPEFVVEQEIDLAVNNAARDMKEEEIKELQENPEKLKEFREQFREEAKKSVKATFIIDALAKAEGVNVSEQEVMQTIYMEALQTGQDPQKVYEHYQKAGYIPAIQMAMVEDKVLTSILNSKMKEA</sequence>
<protein>
    <recommendedName>
        <fullName evidence="3">peptidylprolyl isomerase</fullName>
        <ecNumber evidence="3">5.2.1.8</ecNumber>
    </recommendedName>
</protein>
<evidence type="ECO:0000256" key="3">
    <source>
        <dbReference type="ARBA" id="ARBA00013194"/>
    </source>
</evidence>
<dbReference type="GO" id="GO:0051301">
    <property type="term" value="P:cell division"/>
    <property type="evidence" value="ECO:0007669"/>
    <property type="project" value="UniProtKB-KW"/>
</dbReference>
<dbReference type="EC" id="5.2.1.8" evidence="3"/>
<dbReference type="InterPro" id="IPR008880">
    <property type="entry name" value="Trigger_fac_C"/>
</dbReference>
<comment type="catalytic activity">
    <reaction evidence="1">
        <text>[protein]-peptidylproline (omega=180) = [protein]-peptidylproline (omega=0)</text>
        <dbReference type="Rhea" id="RHEA:16237"/>
        <dbReference type="Rhea" id="RHEA-COMP:10747"/>
        <dbReference type="Rhea" id="RHEA-COMP:10748"/>
        <dbReference type="ChEBI" id="CHEBI:83833"/>
        <dbReference type="ChEBI" id="CHEBI:83834"/>
        <dbReference type="EC" id="5.2.1.8"/>
    </reaction>
</comment>
<keyword evidence="8" id="KW-0132">Cell division</keyword>
<dbReference type="PIRSF" id="PIRSF003095">
    <property type="entry name" value="Trigger_factor"/>
    <property type="match status" value="1"/>
</dbReference>
<dbReference type="Gene3D" id="1.10.3120.10">
    <property type="entry name" value="Trigger factor, C-terminal domain"/>
    <property type="match status" value="1"/>
</dbReference>
<dbReference type="EMBL" id="FPHB01000048">
    <property type="protein sequence ID" value="SFV60075.1"/>
    <property type="molecule type" value="Genomic_DNA"/>
</dbReference>
<dbReference type="Gene3D" id="3.10.50.40">
    <property type="match status" value="1"/>
</dbReference>
<evidence type="ECO:0000256" key="6">
    <source>
        <dbReference type="ARBA" id="ARBA00023235"/>
    </source>
</evidence>
<dbReference type="Pfam" id="PF05697">
    <property type="entry name" value="Trigger_N"/>
    <property type="match status" value="1"/>
</dbReference>
<evidence type="ECO:0000256" key="5">
    <source>
        <dbReference type="ARBA" id="ARBA00023186"/>
    </source>
</evidence>
<dbReference type="AlphaFoldDB" id="A0A1W1C2V9"/>
<dbReference type="InterPro" id="IPR037041">
    <property type="entry name" value="Trigger_fac_C_sf"/>
</dbReference>
<evidence type="ECO:0000313" key="8">
    <source>
        <dbReference type="EMBL" id="SFV60075.1"/>
    </source>
</evidence>
<dbReference type="InterPro" id="IPR027304">
    <property type="entry name" value="Trigger_fact/SurA_dom_sf"/>
</dbReference>
<proteinExistence type="inferred from homology"/>
<reference evidence="8" key="1">
    <citation type="submission" date="2016-10" db="EMBL/GenBank/DDBJ databases">
        <authorList>
            <person name="de Groot N.N."/>
        </authorList>
    </citation>
    <scope>NUCLEOTIDE SEQUENCE</scope>
</reference>
<comment type="similarity">
    <text evidence="2">Belongs to the FKBP-type PPIase family. Tig subfamily.</text>
</comment>
<dbReference type="Pfam" id="PF05698">
    <property type="entry name" value="Trigger_C"/>
    <property type="match status" value="1"/>
</dbReference>
<dbReference type="SUPFAM" id="SSF102735">
    <property type="entry name" value="Trigger factor ribosome-binding domain"/>
    <property type="match status" value="1"/>
</dbReference>
<dbReference type="PROSITE" id="PS50059">
    <property type="entry name" value="FKBP_PPIASE"/>
    <property type="match status" value="1"/>
</dbReference>
<dbReference type="HAMAP" id="MF_00303">
    <property type="entry name" value="Trigger_factor_Tig"/>
    <property type="match status" value="1"/>
</dbReference>
<dbReference type="Gene3D" id="3.30.70.1050">
    <property type="entry name" value="Trigger factor ribosome-binding domain"/>
    <property type="match status" value="1"/>
</dbReference>
<evidence type="ECO:0000256" key="4">
    <source>
        <dbReference type="ARBA" id="ARBA00023110"/>
    </source>
</evidence>
<feature type="domain" description="PPIase FKBP-type" evidence="7">
    <location>
        <begin position="166"/>
        <end position="248"/>
    </location>
</feature>
<dbReference type="SUPFAM" id="SSF109998">
    <property type="entry name" value="Triger factor/SurA peptide-binding domain-like"/>
    <property type="match status" value="1"/>
</dbReference>
<dbReference type="SUPFAM" id="SSF54534">
    <property type="entry name" value="FKBP-like"/>
    <property type="match status" value="1"/>
</dbReference>
<dbReference type="GO" id="GO:0015031">
    <property type="term" value="P:protein transport"/>
    <property type="evidence" value="ECO:0007669"/>
    <property type="project" value="InterPro"/>
</dbReference>
<dbReference type="FunFam" id="3.10.50.40:FF:000001">
    <property type="entry name" value="Trigger factor"/>
    <property type="match status" value="1"/>
</dbReference>
<gene>
    <name evidence="8" type="ORF">MNB_SM-7-700</name>
</gene>
<keyword evidence="6 8" id="KW-0413">Isomerase</keyword>
<evidence type="ECO:0000259" key="7">
    <source>
        <dbReference type="PROSITE" id="PS50059"/>
    </source>
</evidence>
<dbReference type="InterPro" id="IPR005215">
    <property type="entry name" value="Trig_fac"/>
</dbReference>
<dbReference type="InterPro" id="IPR001179">
    <property type="entry name" value="PPIase_FKBP_dom"/>
</dbReference>
<name>A0A1W1C2V9_9ZZZZ</name>
<keyword evidence="4" id="KW-0697">Rotamase</keyword>
<evidence type="ECO:0000256" key="1">
    <source>
        <dbReference type="ARBA" id="ARBA00000971"/>
    </source>
</evidence>
<keyword evidence="5" id="KW-0143">Chaperone</keyword>
<dbReference type="GO" id="GO:0003755">
    <property type="term" value="F:peptidyl-prolyl cis-trans isomerase activity"/>
    <property type="evidence" value="ECO:0007669"/>
    <property type="project" value="UniProtKB-KW"/>
</dbReference>
<dbReference type="InterPro" id="IPR036611">
    <property type="entry name" value="Trigger_fac_ribosome-bd_sf"/>
</dbReference>
<evidence type="ECO:0000256" key="2">
    <source>
        <dbReference type="ARBA" id="ARBA00005464"/>
    </source>
</evidence>
<organism evidence="8">
    <name type="scientific">hydrothermal vent metagenome</name>
    <dbReference type="NCBI Taxonomy" id="652676"/>
    <lineage>
        <taxon>unclassified sequences</taxon>
        <taxon>metagenomes</taxon>
        <taxon>ecological metagenomes</taxon>
    </lineage>
</organism>